<evidence type="ECO:0000313" key="2">
    <source>
        <dbReference type="Proteomes" id="UP001142055"/>
    </source>
</evidence>
<dbReference type="EMBL" id="JAPWDV010000001">
    <property type="protein sequence ID" value="KAJ6223213.1"/>
    <property type="molecule type" value="Genomic_DNA"/>
</dbReference>
<name>A0A9Q0MDM9_BLOTA</name>
<accession>A0A9Q0MDM9</accession>
<comment type="caution">
    <text evidence="1">The sequence shown here is derived from an EMBL/GenBank/DDBJ whole genome shotgun (WGS) entry which is preliminary data.</text>
</comment>
<evidence type="ECO:0000313" key="1">
    <source>
        <dbReference type="EMBL" id="KAJ6223213.1"/>
    </source>
</evidence>
<keyword evidence="2" id="KW-1185">Reference proteome</keyword>
<organism evidence="1 2">
    <name type="scientific">Blomia tropicalis</name>
    <name type="common">Mite</name>
    <dbReference type="NCBI Taxonomy" id="40697"/>
    <lineage>
        <taxon>Eukaryota</taxon>
        <taxon>Metazoa</taxon>
        <taxon>Ecdysozoa</taxon>
        <taxon>Arthropoda</taxon>
        <taxon>Chelicerata</taxon>
        <taxon>Arachnida</taxon>
        <taxon>Acari</taxon>
        <taxon>Acariformes</taxon>
        <taxon>Sarcoptiformes</taxon>
        <taxon>Astigmata</taxon>
        <taxon>Glycyphagoidea</taxon>
        <taxon>Echimyopodidae</taxon>
        <taxon>Blomia</taxon>
    </lineage>
</organism>
<gene>
    <name evidence="1" type="ORF">RDWZM_001758</name>
</gene>
<reference evidence="1" key="1">
    <citation type="submission" date="2022-12" db="EMBL/GenBank/DDBJ databases">
        <title>Genome assemblies of Blomia tropicalis.</title>
        <authorList>
            <person name="Cui Y."/>
        </authorList>
    </citation>
    <scope>NUCLEOTIDE SEQUENCE</scope>
    <source>
        <tissue evidence="1">Adult mites</tissue>
    </source>
</reference>
<protein>
    <submittedName>
        <fullName evidence="1">Uncharacterized protein</fullName>
    </submittedName>
</protein>
<dbReference type="Proteomes" id="UP001142055">
    <property type="component" value="Chromosome 1"/>
</dbReference>
<proteinExistence type="predicted"/>
<dbReference type="AlphaFoldDB" id="A0A9Q0MDM9"/>
<sequence>MQRGSKVPMSDPLFETEDILRSLGLDDDMEETMEMDRVVWNSSIQTDVETKLLANRPPSTSAVVPSTTQPKAITSIITSPIAPSMSDNWKTFGSRSRDSRTTTLTTLYTNQKLNLKVTKSKKFEQSIETFEI</sequence>